<feature type="transmembrane region" description="Helical" evidence="1">
    <location>
        <begin position="212"/>
        <end position="235"/>
    </location>
</feature>
<organism evidence="2 3">
    <name type="scientific">Candidatus Roizmanbacteria bacterium RIFCSPLOWO2_01_FULL_37_12</name>
    <dbReference type="NCBI Taxonomy" id="1802056"/>
    <lineage>
        <taxon>Bacteria</taxon>
        <taxon>Candidatus Roizmaniibacteriota</taxon>
    </lineage>
</organism>
<dbReference type="Gene3D" id="2.60.40.10">
    <property type="entry name" value="Immunoglobulins"/>
    <property type="match status" value="1"/>
</dbReference>
<accession>A0A1F7IAC3</accession>
<evidence type="ECO:0008006" key="4">
    <source>
        <dbReference type="Google" id="ProtNLM"/>
    </source>
</evidence>
<protein>
    <recommendedName>
        <fullName evidence="4">IPT/TIG domain-containing protein</fullName>
    </recommendedName>
</protein>
<feature type="transmembrane region" description="Helical" evidence="1">
    <location>
        <begin position="120"/>
        <end position="139"/>
    </location>
</feature>
<proteinExistence type="predicted"/>
<feature type="transmembrane region" description="Helical" evidence="1">
    <location>
        <begin position="14"/>
        <end position="36"/>
    </location>
</feature>
<keyword evidence="1" id="KW-0812">Transmembrane</keyword>
<dbReference type="AlphaFoldDB" id="A0A1F7IAC3"/>
<reference evidence="2 3" key="1">
    <citation type="journal article" date="2016" name="Nat. Commun.">
        <title>Thousands of microbial genomes shed light on interconnected biogeochemical processes in an aquifer system.</title>
        <authorList>
            <person name="Anantharaman K."/>
            <person name="Brown C.T."/>
            <person name="Hug L.A."/>
            <person name="Sharon I."/>
            <person name="Castelle C.J."/>
            <person name="Probst A.J."/>
            <person name="Thomas B.C."/>
            <person name="Singh A."/>
            <person name="Wilkins M.J."/>
            <person name="Karaoz U."/>
            <person name="Brodie E.L."/>
            <person name="Williams K.H."/>
            <person name="Hubbard S.S."/>
            <person name="Banfield J.F."/>
        </authorList>
    </citation>
    <scope>NUCLEOTIDE SEQUENCE [LARGE SCALE GENOMIC DNA]</scope>
</reference>
<sequence length="379" mass="45012">MINYNLYIKILREFVLLLLWLISGAFFLYVTLVYLLDFLIPEIQIPSKELLFALTIRQLSAYLGVAFTFAVVCMFFKLLQKKIKLIFFFELAKEEILIYVFTSIFLGHFFANSLTDILNIYYVYLIFLSLFFLVILPTLTELYRKGGIIFFEEFISYFTSYYDKKRDFDLNSTKLLTSYENIKRFGNNTSQNIAVFFKTFKNKIHWHRLSEAFFYVSLSFLSILIITLISGFLILKSYQFAKKQKQIKDSLSIIKIDPSTSTVAEKVILKGYNFGQRENVGDKLMSNYGKIDDIKLWINNQIEFVVPLHWKEGNVIIWIEKQKNDELSKLIISNSVELSLVSRWNYYPTLEDKENDRYFLIRLVKKFKRYFYLHKGILE</sequence>
<evidence type="ECO:0000313" key="3">
    <source>
        <dbReference type="Proteomes" id="UP000177698"/>
    </source>
</evidence>
<keyword evidence="1" id="KW-1133">Transmembrane helix</keyword>
<dbReference type="InterPro" id="IPR013783">
    <property type="entry name" value="Ig-like_fold"/>
</dbReference>
<name>A0A1F7IAC3_9BACT</name>
<dbReference type="Proteomes" id="UP000177698">
    <property type="component" value="Unassembled WGS sequence"/>
</dbReference>
<evidence type="ECO:0000313" key="2">
    <source>
        <dbReference type="EMBL" id="OGK40314.1"/>
    </source>
</evidence>
<comment type="caution">
    <text evidence="2">The sequence shown here is derived from an EMBL/GenBank/DDBJ whole genome shotgun (WGS) entry which is preliminary data.</text>
</comment>
<feature type="transmembrane region" description="Helical" evidence="1">
    <location>
        <begin position="56"/>
        <end position="76"/>
    </location>
</feature>
<keyword evidence="1" id="KW-0472">Membrane</keyword>
<feature type="transmembrane region" description="Helical" evidence="1">
    <location>
        <begin position="96"/>
        <end position="114"/>
    </location>
</feature>
<evidence type="ECO:0000256" key="1">
    <source>
        <dbReference type="SAM" id="Phobius"/>
    </source>
</evidence>
<gene>
    <name evidence="2" type="ORF">A2954_02845</name>
</gene>
<dbReference type="EMBL" id="MGAG01000026">
    <property type="protein sequence ID" value="OGK40314.1"/>
    <property type="molecule type" value="Genomic_DNA"/>
</dbReference>